<proteinExistence type="predicted"/>
<accession>A0A5R8Q8M7</accession>
<protein>
    <submittedName>
        <fullName evidence="1">Uncharacterized protein</fullName>
    </submittedName>
</protein>
<dbReference type="AlphaFoldDB" id="A0A5R8Q8M7"/>
<comment type="caution">
    <text evidence="1">The sequence shown here is derived from an EMBL/GenBank/DDBJ whole genome shotgun (WGS) entry which is preliminary data.</text>
</comment>
<evidence type="ECO:0000313" key="2">
    <source>
        <dbReference type="Proteomes" id="UP000306912"/>
    </source>
</evidence>
<reference evidence="1 2" key="1">
    <citation type="submission" date="2019-05" db="EMBL/GenBank/DDBJ databases">
        <title>Culicoidintestinum kansasii gen. nov., sp. nov. from the gastrointestinal tract of the biting midge, Culicoides sonorensis.</title>
        <authorList>
            <person name="Neupane S."/>
            <person name="Ghosh A."/>
            <person name="Gunther S."/>
            <person name="Martin K."/>
            <person name="Zurek L."/>
        </authorList>
    </citation>
    <scope>NUCLEOTIDE SEQUENCE [LARGE SCALE GENOMIC DNA]</scope>
    <source>
        <strain evidence="1 2">CS-1</strain>
    </source>
</reference>
<organism evidence="1 2">
    <name type="scientific">Culicoidibacter larvae</name>
    <dbReference type="NCBI Taxonomy" id="2579976"/>
    <lineage>
        <taxon>Bacteria</taxon>
        <taxon>Bacillati</taxon>
        <taxon>Bacillota</taxon>
        <taxon>Culicoidibacteria</taxon>
        <taxon>Culicoidibacterales</taxon>
        <taxon>Culicoidibacteraceae</taxon>
        <taxon>Culicoidibacter</taxon>
    </lineage>
</organism>
<keyword evidence="2" id="KW-1185">Reference proteome</keyword>
<dbReference type="Proteomes" id="UP000306912">
    <property type="component" value="Unassembled WGS sequence"/>
</dbReference>
<sequence length="357" mass="40473">MENSQSFEINENNELEMNERLEFDMMHDSLQSMMAKYKAMVAESHALNERQITLMESLSTSGSTRIDAELLSIVTAALEHAERSKDQALVFFNRYNELAEKYLQFNEEKRMSAAQQAEQKTQADRSLSTADQELAKTIEARRAQYQGIEPAAVPAVAVASMVAFDYGTLMTIKYGEAYFSGIWAKIVNDKVQLDFPKYAAPNGEKYPVFCFDKQLNQSIGDALLPHLTAMKKGDKQKNLALDIPFTPALTLVKSHKTEKGAFTNFSYGGVYINNTFAGTNQEQEQYMSIPKAYRKDKEAEYVVTFAKEALEPVVKTLHVMVDQYDDKIIQKTDLMTGEISTFERPQHKQQHQAAEME</sequence>
<dbReference type="InParanoid" id="A0A5R8Q8M7"/>
<gene>
    <name evidence="1" type="ORF">FEZ08_11410</name>
</gene>
<name>A0A5R8Q8M7_9FIRM</name>
<evidence type="ECO:0000313" key="1">
    <source>
        <dbReference type="EMBL" id="TLG71154.1"/>
    </source>
</evidence>
<dbReference type="RefSeq" id="WP_138192500.1">
    <property type="nucleotide sequence ID" value="NZ_VBWP01000015.1"/>
</dbReference>
<dbReference type="EMBL" id="VBWP01000015">
    <property type="protein sequence ID" value="TLG71154.1"/>
    <property type="molecule type" value="Genomic_DNA"/>
</dbReference>